<gene>
    <name evidence="5" type="ORF">SAMN05444339_104279</name>
</gene>
<evidence type="ECO:0000313" key="6">
    <source>
        <dbReference type="Proteomes" id="UP000183987"/>
    </source>
</evidence>
<dbReference type="STRING" id="366533.SAMN05444339_104279"/>
<dbReference type="AlphaFoldDB" id="A0A1M5A6V2"/>
<dbReference type="PRINTS" id="PR00080">
    <property type="entry name" value="SDRFAMILY"/>
</dbReference>
<dbReference type="PROSITE" id="PS00061">
    <property type="entry name" value="ADH_SHORT"/>
    <property type="match status" value="1"/>
</dbReference>
<dbReference type="FunFam" id="3.40.50.720:FF:000084">
    <property type="entry name" value="Short-chain dehydrogenase reductase"/>
    <property type="match status" value="1"/>
</dbReference>
<dbReference type="EMBL" id="FQUE01000004">
    <property type="protein sequence ID" value="SHF26000.1"/>
    <property type="molecule type" value="Genomic_DNA"/>
</dbReference>
<dbReference type="SUPFAM" id="SSF51735">
    <property type="entry name" value="NAD(P)-binding Rossmann-fold domains"/>
    <property type="match status" value="1"/>
</dbReference>
<keyword evidence="6" id="KW-1185">Reference proteome</keyword>
<dbReference type="InterPro" id="IPR057326">
    <property type="entry name" value="KR_dom"/>
</dbReference>
<dbReference type="NCBIfam" id="NF005711">
    <property type="entry name" value="PRK07523.1"/>
    <property type="match status" value="1"/>
</dbReference>
<dbReference type="GO" id="GO:0016491">
    <property type="term" value="F:oxidoreductase activity"/>
    <property type="evidence" value="ECO:0007669"/>
    <property type="project" value="UniProtKB-KW"/>
</dbReference>
<dbReference type="Gene3D" id="3.40.50.720">
    <property type="entry name" value="NAD(P)-binding Rossmann-like Domain"/>
    <property type="match status" value="1"/>
</dbReference>
<evidence type="ECO:0000256" key="2">
    <source>
        <dbReference type="ARBA" id="ARBA00023002"/>
    </source>
</evidence>
<name>A0A1M5A6V2_LOKAT</name>
<dbReference type="Proteomes" id="UP000183987">
    <property type="component" value="Unassembled WGS sequence"/>
</dbReference>
<comment type="similarity">
    <text evidence="1 3">Belongs to the short-chain dehydrogenases/reductases (SDR) family.</text>
</comment>
<dbReference type="InterPro" id="IPR002347">
    <property type="entry name" value="SDR_fam"/>
</dbReference>
<proteinExistence type="inferred from homology"/>
<sequence length="294" mass="30265">MAKTIHDALHLGPGLTMIATATGGVAASRPGATETKGPRMTTTLFDLTGKRALITGSSQGIGAALARGLADAGAAVILNGRTQATLDTAAAALRDTGATVDTLAFDVTDHAAVRAAVDGFEAANGPIDILINNAGMQHRAPLEEFPAEAFERLLQTNVASVFHVGQAVARHMISRGAGKIVNIASVQTALARPGIAPYTATKGAVANLTKGMATDWARYGLQCNAIAPGYFETPLNRALLDDPAFNEWLSKRTPAGRWGQVEELVGAAIFLSSAASSFVNGTTVYVDGGITVSL</sequence>
<dbReference type="InterPro" id="IPR036291">
    <property type="entry name" value="NAD(P)-bd_dom_sf"/>
</dbReference>
<accession>A0A1M5A6V2</accession>
<reference evidence="6" key="1">
    <citation type="submission" date="2016-11" db="EMBL/GenBank/DDBJ databases">
        <authorList>
            <person name="Varghese N."/>
            <person name="Submissions S."/>
        </authorList>
    </citation>
    <scope>NUCLEOTIDE SEQUENCE [LARGE SCALE GENOMIC DNA]</scope>
    <source>
        <strain evidence="6">DSM 29326</strain>
    </source>
</reference>
<evidence type="ECO:0000313" key="5">
    <source>
        <dbReference type="EMBL" id="SHF26000.1"/>
    </source>
</evidence>
<evidence type="ECO:0000256" key="3">
    <source>
        <dbReference type="RuleBase" id="RU000363"/>
    </source>
</evidence>
<organism evidence="5 6">
    <name type="scientific">Loktanella atrilutea</name>
    <dbReference type="NCBI Taxonomy" id="366533"/>
    <lineage>
        <taxon>Bacteria</taxon>
        <taxon>Pseudomonadati</taxon>
        <taxon>Pseudomonadota</taxon>
        <taxon>Alphaproteobacteria</taxon>
        <taxon>Rhodobacterales</taxon>
        <taxon>Roseobacteraceae</taxon>
        <taxon>Loktanella</taxon>
    </lineage>
</organism>
<dbReference type="PANTHER" id="PTHR43669">
    <property type="entry name" value="5-KETO-D-GLUCONATE 5-REDUCTASE"/>
    <property type="match status" value="1"/>
</dbReference>
<protein>
    <submittedName>
        <fullName evidence="5">Glucose 1-dehydrogenase</fullName>
    </submittedName>
</protein>
<dbReference type="Pfam" id="PF00106">
    <property type="entry name" value="adh_short"/>
    <property type="match status" value="1"/>
</dbReference>
<dbReference type="SMART" id="SM00822">
    <property type="entry name" value="PKS_KR"/>
    <property type="match status" value="1"/>
</dbReference>
<dbReference type="PANTHER" id="PTHR43669:SF14">
    <property type="entry name" value="OXIDOREDUCTASE"/>
    <property type="match status" value="1"/>
</dbReference>
<dbReference type="PRINTS" id="PR00081">
    <property type="entry name" value="GDHRDH"/>
</dbReference>
<feature type="domain" description="Ketoreductase" evidence="4">
    <location>
        <begin position="50"/>
        <end position="189"/>
    </location>
</feature>
<evidence type="ECO:0000259" key="4">
    <source>
        <dbReference type="SMART" id="SM00822"/>
    </source>
</evidence>
<evidence type="ECO:0000256" key="1">
    <source>
        <dbReference type="ARBA" id="ARBA00006484"/>
    </source>
</evidence>
<keyword evidence="2" id="KW-0560">Oxidoreductase</keyword>
<dbReference type="InterPro" id="IPR020904">
    <property type="entry name" value="Sc_DH/Rdtase_CS"/>
</dbReference>